<dbReference type="EMBL" id="HG529517">
    <property type="protein sequence ID" value="CDI51785.1"/>
    <property type="molecule type" value="Genomic_DNA"/>
</dbReference>
<proteinExistence type="predicted"/>
<keyword evidence="1" id="KW-0472">Membrane</keyword>
<feature type="transmembrane region" description="Helical" evidence="1">
    <location>
        <begin position="59"/>
        <end position="77"/>
    </location>
</feature>
<protein>
    <submittedName>
        <fullName evidence="2">Uncharacterized protein</fullName>
    </submittedName>
</protein>
<accession>A0A077QQV3</accession>
<keyword evidence="1" id="KW-0812">Transmembrane</keyword>
<feature type="transmembrane region" description="Helical" evidence="1">
    <location>
        <begin position="20"/>
        <end position="39"/>
    </location>
</feature>
<keyword evidence="1" id="KW-1133">Transmembrane helix</keyword>
<dbReference type="AlphaFoldDB" id="A0A077QQV3"/>
<organism evidence="2">
    <name type="scientific">Melanopsichium pennsylvanicum 4</name>
    <dbReference type="NCBI Taxonomy" id="1398559"/>
    <lineage>
        <taxon>Eukaryota</taxon>
        <taxon>Fungi</taxon>
        <taxon>Dikarya</taxon>
        <taxon>Basidiomycota</taxon>
        <taxon>Ustilaginomycotina</taxon>
        <taxon>Ustilaginomycetes</taxon>
        <taxon>Ustilaginales</taxon>
        <taxon>Ustilaginaceae</taxon>
        <taxon>Melanopsichium</taxon>
    </lineage>
</organism>
<reference evidence="2" key="1">
    <citation type="journal article" date="2014" name="Genome Biol. Evol.">
        <title>Gene Loss Rather Than Gene Gain Is Associated with a Host Jump from Monocots to Dicots in the Smut Fungus Melanopsichium pennsylvanicum.</title>
        <authorList>
            <person name="Sharma R."/>
            <person name="Mishra B."/>
            <person name="Runge F."/>
            <person name="Thines M."/>
        </authorList>
    </citation>
    <scope>NUCLEOTIDE SEQUENCE</scope>
    <source>
        <strain evidence="2">4</strain>
    </source>
</reference>
<sequence length="197" mass="21624">MLSELSLPIPLLNRVFKNTLPFLGPNWGTGFLGVLLVVVAGDGLSRGNIGGRLEEVGNWILASLGVVNVIIGILWRAKVKLVRSPMGWKKDVAERMGKLADAKARAEKVVDEILPTTTQFKVAREIHKETEGEEGGGGLKGLFGLAGKAIANQLDRRQERKKAMTEFKQQESEIEKKHVEKAMTEFTSATNEEDFGI</sequence>
<name>A0A077QQV3_9BASI</name>
<evidence type="ECO:0000313" key="2">
    <source>
        <dbReference type="EMBL" id="CDI51785.1"/>
    </source>
</evidence>
<evidence type="ECO:0000256" key="1">
    <source>
        <dbReference type="SAM" id="Phobius"/>
    </source>
</evidence>